<dbReference type="EMBL" id="JABBWK010000214">
    <property type="protein sequence ID" value="KAG1887418.1"/>
    <property type="molecule type" value="Genomic_DNA"/>
</dbReference>
<dbReference type="RefSeq" id="XP_041216822.1">
    <property type="nucleotide sequence ID" value="XM_041376264.1"/>
</dbReference>
<evidence type="ECO:0000313" key="3">
    <source>
        <dbReference type="Proteomes" id="UP001195769"/>
    </source>
</evidence>
<gene>
    <name evidence="2" type="ORF">F5891DRAFT_967254</name>
</gene>
<evidence type="ECO:0000313" key="2">
    <source>
        <dbReference type="EMBL" id="KAG1887418.1"/>
    </source>
</evidence>
<proteinExistence type="predicted"/>
<accession>A0AAD4DNZ0</accession>
<dbReference type="InterPro" id="IPR012337">
    <property type="entry name" value="RNaseH-like_sf"/>
</dbReference>
<feature type="non-terminal residue" evidence="2">
    <location>
        <position position="1"/>
    </location>
</feature>
<organism evidence="2 3">
    <name type="scientific">Suillus fuscotomentosus</name>
    <dbReference type="NCBI Taxonomy" id="1912939"/>
    <lineage>
        <taxon>Eukaryota</taxon>
        <taxon>Fungi</taxon>
        <taxon>Dikarya</taxon>
        <taxon>Basidiomycota</taxon>
        <taxon>Agaricomycotina</taxon>
        <taxon>Agaricomycetes</taxon>
        <taxon>Agaricomycetidae</taxon>
        <taxon>Boletales</taxon>
        <taxon>Suillineae</taxon>
        <taxon>Suillaceae</taxon>
        <taxon>Suillus</taxon>
    </lineage>
</organism>
<reference evidence="2" key="1">
    <citation type="journal article" date="2020" name="New Phytol.">
        <title>Comparative genomics reveals dynamic genome evolution in host specialist ectomycorrhizal fungi.</title>
        <authorList>
            <person name="Lofgren L.A."/>
            <person name="Nguyen N.H."/>
            <person name="Vilgalys R."/>
            <person name="Ruytinx J."/>
            <person name="Liao H.L."/>
            <person name="Branco S."/>
            <person name="Kuo A."/>
            <person name="LaButti K."/>
            <person name="Lipzen A."/>
            <person name="Andreopoulos W."/>
            <person name="Pangilinan J."/>
            <person name="Riley R."/>
            <person name="Hundley H."/>
            <person name="Na H."/>
            <person name="Barry K."/>
            <person name="Grigoriev I.V."/>
            <person name="Stajich J.E."/>
            <person name="Kennedy P.G."/>
        </authorList>
    </citation>
    <scope>NUCLEOTIDE SEQUENCE</scope>
    <source>
        <strain evidence="2">FC203</strain>
    </source>
</reference>
<keyword evidence="3" id="KW-1185">Reference proteome</keyword>
<sequence length="189" mass="21959">LRRLAYKVIHSTTIVLPVWHKILEDLQVPITLMPCNVSTCWNSTFDMLDYAIEHQEAVDIVTQRRDLGLRKFELNDEEWAIAKQLRGVLKDTTLFFSRSTPNLATVIPAMDLIDEKLTTYSCNRQYHSSIHSAVQLAKATLNRYYQLTDQSEVYRIAMGLFFLVSVLTAHIHTYIVLHPHHKLVYFRNA</sequence>
<dbReference type="Proteomes" id="UP001195769">
    <property type="component" value="Unassembled WGS sequence"/>
</dbReference>
<dbReference type="SUPFAM" id="SSF53098">
    <property type="entry name" value="Ribonuclease H-like"/>
    <property type="match status" value="1"/>
</dbReference>
<evidence type="ECO:0000256" key="1">
    <source>
        <dbReference type="SAM" id="Phobius"/>
    </source>
</evidence>
<keyword evidence="1" id="KW-0472">Membrane</keyword>
<keyword evidence="1" id="KW-1133">Transmembrane helix</keyword>
<dbReference type="GeneID" id="64670562"/>
<comment type="caution">
    <text evidence="2">The sequence shown here is derived from an EMBL/GenBank/DDBJ whole genome shotgun (WGS) entry which is preliminary data.</text>
</comment>
<dbReference type="AlphaFoldDB" id="A0AAD4DNZ0"/>
<keyword evidence="1" id="KW-0812">Transmembrane</keyword>
<protein>
    <submittedName>
        <fullName evidence="2">Uncharacterized protein</fullName>
    </submittedName>
</protein>
<name>A0AAD4DNZ0_9AGAM</name>
<feature type="transmembrane region" description="Helical" evidence="1">
    <location>
        <begin position="153"/>
        <end position="177"/>
    </location>
</feature>